<evidence type="ECO:0000256" key="1">
    <source>
        <dbReference type="SAM" id="MobiDB-lite"/>
    </source>
</evidence>
<name>A0A1H8P1E6_9EURY</name>
<protein>
    <submittedName>
        <fullName evidence="2">Uncharacterized protein</fullName>
    </submittedName>
</protein>
<evidence type="ECO:0000313" key="2">
    <source>
        <dbReference type="EMBL" id="SEO35433.1"/>
    </source>
</evidence>
<dbReference type="RefSeq" id="WP_280141396.1">
    <property type="nucleotide sequence ID" value="NZ_FOCX01000011.1"/>
</dbReference>
<gene>
    <name evidence="2" type="ORF">SAMN05216388_1011116</name>
</gene>
<evidence type="ECO:0000313" key="3">
    <source>
        <dbReference type="Proteomes" id="UP000198775"/>
    </source>
</evidence>
<dbReference type="Proteomes" id="UP000198775">
    <property type="component" value="Unassembled WGS sequence"/>
</dbReference>
<organism evidence="2 3">
    <name type="scientific">Halorientalis persicus</name>
    <dbReference type="NCBI Taxonomy" id="1367881"/>
    <lineage>
        <taxon>Archaea</taxon>
        <taxon>Methanobacteriati</taxon>
        <taxon>Methanobacteriota</taxon>
        <taxon>Stenosarchaea group</taxon>
        <taxon>Halobacteria</taxon>
        <taxon>Halobacteriales</taxon>
        <taxon>Haloarculaceae</taxon>
        <taxon>Halorientalis</taxon>
    </lineage>
</organism>
<sequence length="41" mass="4253">MTRYSASRGIMYSAPPTDEDEEDAVEAATAAESGEAATADD</sequence>
<dbReference type="AlphaFoldDB" id="A0A1H8P1E6"/>
<proteinExistence type="predicted"/>
<dbReference type="EMBL" id="FOCX01000011">
    <property type="protein sequence ID" value="SEO35433.1"/>
    <property type="molecule type" value="Genomic_DNA"/>
</dbReference>
<keyword evidence="3" id="KW-1185">Reference proteome</keyword>
<accession>A0A1H8P1E6</accession>
<feature type="compositionally biased region" description="Low complexity" evidence="1">
    <location>
        <begin position="26"/>
        <end position="41"/>
    </location>
</feature>
<feature type="region of interest" description="Disordered" evidence="1">
    <location>
        <begin position="1"/>
        <end position="41"/>
    </location>
</feature>
<reference evidence="3" key="1">
    <citation type="submission" date="2016-10" db="EMBL/GenBank/DDBJ databases">
        <authorList>
            <person name="Varghese N."/>
            <person name="Submissions S."/>
        </authorList>
    </citation>
    <scope>NUCLEOTIDE SEQUENCE [LARGE SCALE GENOMIC DNA]</scope>
    <source>
        <strain evidence="3">IBRC-M 10043</strain>
    </source>
</reference>